<dbReference type="PROSITE" id="PS50088">
    <property type="entry name" value="ANK_REPEAT"/>
    <property type="match status" value="6"/>
</dbReference>
<feature type="transmembrane region" description="Helical" evidence="9">
    <location>
        <begin position="406"/>
        <end position="426"/>
    </location>
</feature>
<gene>
    <name evidence="12" type="primary">At5g02620_17</name>
    <name evidence="11" type="synonym">At5g02620_10</name>
    <name evidence="11" type="ORF">g.42802</name>
    <name evidence="12" type="ORF">g.42804</name>
</gene>
<dbReference type="EMBL" id="GDJX01003034">
    <property type="protein sequence ID" value="JAT64902.1"/>
    <property type="molecule type" value="Transcribed_RNA"/>
</dbReference>
<evidence type="ECO:0000256" key="8">
    <source>
        <dbReference type="SAM" id="MobiDB-lite"/>
    </source>
</evidence>
<keyword evidence="5 7" id="KW-0040">ANK repeat</keyword>
<name>A0A1D1ZD90_9ARAE</name>
<evidence type="ECO:0000259" key="10">
    <source>
        <dbReference type="Pfam" id="PF13962"/>
    </source>
</evidence>
<sequence>MDKQLSFRLGPMEKQQSFRTRTMEKQQSFPTMDKQKSFRIGAMEKQKSFRMEGMDKQHSFHEKRNKDTSRKRGDSPLHLASRTGNLLQVKEILSDGDSSYLKGLISMQNNDGETALYLAAENGHAEVVREILRHSDTQSASLKAKNGFDSFHIAAKQGHVDVLRELRSTFPELAMTVGSSNATALDTAATQGHVDVVNLLLQTDASLAKITRNNGKTILHAAARMGHFEIVRSILNKDPSIGFWTDKKGQTAFHMAVKGQNVETIVELLKPDPSIINLEDGKGNTPLHIATRKGRSLMVQSLVTVEGINVNAFNKAGETALDISEKNGNEEITAILREVGAVAAKEHANPPSPAKQLKQTVSDIKHNVQSQLQQTRKTGMHVHKIKKKLKKLHIGGLNNAINSNTVVAVLIATVAFAAIFTVPGQYVEKKTEGYALGEAYIANNAAFIIFFVFDSLALFISLAVVVVQTSIVVIEQKAKKQMVFVINKLMWLACLFISAAFIALTYVVVGRDDWWLAWSTFVIGATIMLGTLGSMCYWIILHRMEQKNMRNLRRSSRSQSHSWSVAVESDSDLHNSIYAL</sequence>
<feature type="repeat" description="ANK" evidence="7">
    <location>
        <begin position="72"/>
        <end position="96"/>
    </location>
</feature>
<organism evidence="12">
    <name type="scientific">Anthurium amnicola</name>
    <dbReference type="NCBI Taxonomy" id="1678845"/>
    <lineage>
        <taxon>Eukaryota</taxon>
        <taxon>Viridiplantae</taxon>
        <taxon>Streptophyta</taxon>
        <taxon>Embryophyta</taxon>
        <taxon>Tracheophyta</taxon>
        <taxon>Spermatophyta</taxon>
        <taxon>Magnoliopsida</taxon>
        <taxon>Liliopsida</taxon>
        <taxon>Araceae</taxon>
        <taxon>Pothoideae</taxon>
        <taxon>Potheae</taxon>
        <taxon>Anthurium</taxon>
    </lineage>
</organism>
<dbReference type="SMART" id="SM00248">
    <property type="entry name" value="ANK"/>
    <property type="match status" value="8"/>
</dbReference>
<dbReference type="Pfam" id="PF13962">
    <property type="entry name" value="PGG"/>
    <property type="match status" value="1"/>
</dbReference>
<evidence type="ECO:0000256" key="9">
    <source>
        <dbReference type="SAM" id="Phobius"/>
    </source>
</evidence>
<feature type="repeat" description="ANK" evidence="7">
    <location>
        <begin position="248"/>
        <end position="281"/>
    </location>
</feature>
<proteinExistence type="predicted"/>
<feature type="compositionally biased region" description="Polar residues" evidence="8">
    <location>
        <begin position="14"/>
        <end position="30"/>
    </location>
</feature>
<dbReference type="AlphaFoldDB" id="A0A1D1ZD90"/>
<dbReference type="GO" id="GO:0005886">
    <property type="term" value="C:plasma membrane"/>
    <property type="evidence" value="ECO:0007669"/>
    <property type="project" value="TreeGrafter"/>
</dbReference>
<feature type="transmembrane region" description="Helical" evidence="9">
    <location>
        <begin position="446"/>
        <end position="468"/>
    </location>
</feature>
<dbReference type="PROSITE" id="PS50297">
    <property type="entry name" value="ANK_REP_REGION"/>
    <property type="match status" value="5"/>
</dbReference>
<feature type="domain" description="PGG" evidence="10">
    <location>
        <begin position="397"/>
        <end position="508"/>
    </location>
</feature>
<dbReference type="Gene3D" id="1.25.40.20">
    <property type="entry name" value="Ankyrin repeat-containing domain"/>
    <property type="match status" value="2"/>
</dbReference>
<evidence type="ECO:0000256" key="3">
    <source>
        <dbReference type="ARBA" id="ARBA00022737"/>
    </source>
</evidence>
<dbReference type="PANTHER" id="PTHR24186">
    <property type="entry name" value="PROTEIN PHOSPHATASE 1 REGULATORY SUBUNIT"/>
    <property type="match status" value="1"/>
</dbReference>
<keyword evidence="6 9" id="KW-0472">Membrane</keyword>
<evidence type="ECO:0000256" key="1">
    <source>
        <dbReference type="ARBA" id="ARBA00004141"/>
    </source>
</evidence>
<keyword evidence="4 9" id="KW-1133">Transmembrane helix</keyword>
<evidence type="ECO:0000313" key="11">
    <source>
        <dbReference type="EMBL" id="JAT51290.1"/>
    </source>
</evidence>
<feature type="compositionally biased region" description="Basic and acidic residues" evidence="8">
    <location>
        <begin position="48"/>
        <end position="75"/>
    </location>
</feature>
<feature type="transmembrane region" description="Helical" evidence="9">
    <location>
        <begin position="489"/>
        <end position="509"/>
    </location>
</feature>
<dbReference type="PANTHER" id="PTHR24186:SF8">
    <property type="entry name" value="ANKYRIN REPEAT FAMILY PROTEIN"/>
    <property type="match status" value="1"/>
</dbReference>
<feature type="repeat" description="ANK" evidence="7">
    <location>
        <begin position="111"/>
        <end position="135"/>
    </location>
</feature>
<feature type="region of interest" description="Disordered" evidence="8">
    <location>
        <begin position="1"/>
        <end position="35"/>
    </location>
</feature>
<evidence type="ECO:0000256" key="6">
    <source>
        <dbReference type="ARBA" id="ARBA00023136"/>
    </source>
</evidence>
<feature type="repeat" description="ANK" evidence="7">
    <location>
        <begin position="214"/>
        <end position="246"/>
    </location>
</feature>
<dbReference type="SUPFAM" id="SSF48403">
    <property type="entry name" value="Ankyrin repeat"/>
    <property type="match status" value="1"/>
</dbReference>
<evidence type="ECO:0000256" key="4">
    <source>
        <dbReference type="ARBA" id="ARBA00022989"/>
    </source>
</evidence>
<comment type="subcellular location">
    <subcellularLocation>
        <location evidence="1">Membrane</location>
        <topology evidence="1">Multi-pass membrane protein</topology>
    </subcellularLocation>
</comment>
<evidence type="ECO:0000256" key="2">
    <source>
        <dbReference type="ARBA" id="ARBA00022692"/>
    </source>
</evidence>
<dbReference type="InterPro" id="IPR026961">
    <property type="entry name" value="PGG_dom"/>
</dbReference>
<dbReference type="EMBL" id="GDJX01016646">
    <property type="protein sequence ID" value="JAT51290.1"/>
    <property type="molecule type" value="Transcribed_RNA"/>
</dbReference>
<dbReference type="Pfam" id="PF13857">
    <property type="entry name" value="Ank_5"/>
    <property type="match status" value="1"/>
</dbReference>
<feature type="repeat" description="ANK" evidence="7">
    <location>
        <begin position="180"/>
        <end position="212"/>
    </location>
</feature>
<dbReference type="Pfam" id="PF12796">
    <property type="entry name" value="Ank_2"/>
    <property type="match status" value="3"/>
</dbReference>
<evidence type="ECO:0000256" key="7">
    <source>
        <dbReference type="PROSITE-ProRule" id="PRU00023"/>
    </source>
</evidence>
<evidence type="ECO:0000256" key="5">
    <source>
        <dbReference type="ARBA" id="ARBA00023043"/>
    </source>
</evidence>
<feature type="transmembrane region" description="Helical" evidence="9">
    <location>
        <begin position="515"/>
        <end position="540"/>
    </location>
</feature>
<protein>
    <submittedName>
        <fullName evidence="12">Ankyrin repeat-containing protein At5g02620</fullName>
    </submittedName>
</protein>
<feature type="repeat" description="ANK" evidence="7">
    <location>
        <begin position="282"/>
        <end position="315"/>
    </location>
</feature>
<dbReference type="InterPro" id="IPR002110">
    <property type="entry name" value="Ankyrin_rpt"/>
</dbReference>
<keyword evidence="2 9" id="KW-0812">Transmembrane</keyword>
<keyword evidence="3" id="KW-0677">Repeat</keyword>
<accession>A0A1D1ZD90</accession>
<evidence type="ECO:0000313" key="12">
    <source>
        <dbReference type="EMBL" id="JAT64902.1"/>
    </source>
</evidence>
<reference evidence="12" key="1">
    <citation type="submission" date="2015-07" db="EMBL/GenBank/DDBJ databases">
        <title>Transcriptome Assembly of Anthurium amnicola.</title>
        <authorList>
            <person name="Suzuki J."/>
        </authorList>
    </citation>
    <scope>NUCLEOTIDE SEQUENCE</scope>
</reference>
<dbReference type="InterPro" id="IPR036770">
    <property type="entry name" value="Ankyrin_rpt-contain_sf"/>
</dbReference>
<feature type="region of interest" description="Disordered" evidence="8">
    <location>
        <begin position="48"/>
        <end position="81"/>
    </location>
</feature>